<evidence type="ECO:0000313" key="3">
    <source>
        <dbReference type="Proteomes" id="UP001495147"/>
    </source>
</evidence>
<sequence>MAGILDRMRRANRPSYHSLSPQQARLAYRMGAEILDLPRAPLARGTRR</sequence>
<dbReference type="RefSeq" id="WP_347705313.1">
    <property type="nucleotide sequence ID" value="NZ_JBDPZD010000003.1"/>
</dbReference>
<accession>A0ABV0G432</accession>
<evidence type="ECO:0000256" key="1">
    <source>
        <dbReference type="SAM" id="MobiDB-lite"/>
    </source>
</evidence>
<feature type="region of interest" description="Disordered" evidence="1">
    <location>
        <begin position="1"/>
        <end position="22"/>
    </location>
</feature>
<gene>
    <name evidence="2" type="ORF">ABDJ85_13540</name>
</gene>
<protein>
    <submittedName>
        <fullName evidence="2">Uncharacterized protein</fullName>
    </submittedName>
</protein>
<dbReference type="Proteomes" id="UP001495147">
    <property type="component" value="Unassembled WGS sequence"/>
</dbReference>
<comment type="caution">
    <text evidence="2">The sequence shown here is derived from an EMBL/GenBank/DDBJ whole genome shotgun (WGS) entry which is preliminary data.</text>
</comment>
<keyword evidence="3" id="KW-1185">Reference proteome</keyword>
<proteinExistence type="predicted"/>
<name>A0ABV0G432_9BURK</name>
<reference evidence="2 3" key="1">
    <citation type="submission" date="2024-05" db="EMBL/GenBank/DDBJ databases">
        <title>Roseateles sp. DJS-2-20 16S ribosomal RNA gene Genome sequencing and assembly.</title>
        <authorList>
            <person name="Woo H."/>
        </authorList>
    </citation>
    <scope>NUCLEOTIDE SEQUENCE [LARGE SCALE GENOMIC DNA]</scope>
    <source>
        <strain evidence="2 3">DJS-2-20</strain>
    </source>
</reference>
<evidence type="ECO:0000313" key="2">
    <source>
        <dbReference type="EMBL" id="MEO3692497.1"/>
    </source>
</evidence>
<organism evidence="2 3">
    <name type="scientific">Roseateles paludis</name>
    <dbReference type="NCBI Taxonomy" id="3145238"/>
    <lineage>
        <taxon>Bacteria</taxon>
        <taxon>Pseudomonadati</taxon>
        <taxon>Pseudomonadota</taxon>
        <taxon>Betaproteobacteria</taxon>
        <taxon>Burkholderiales</taxon>
        <taxon>Sphaerotilaceae</taxon>
        <taxon>Roseateles</taxon>
    </lineage>
</organism>
<dbReference type="EMBL" id="JBDPZD010000003">
    <property type="protein sequence ID" value="MEO3692497.1"/>
    <property type="molecule type" value="Genomic_DNA"/>
</dbReference>